<name>T1GMJ6_MEGSC</name>
<dbReference type="HOGENOM" id="CLU_1412095_0_0_1"/>
<protein>
    <submittedName>
        <fullName evidence="2">Uncharacterized protein</fullName>
    </submittedName>
</protein>
<dbReference type="EnsemblMetazoa" id="MESCA004771-RA">
    <property type="protein sequence ID" value="MESCA004771-PA"/>
    <property type="gene ID" value="MESCA004771"/>
</dbReference>
<dbReference type="Proteomes" id="UP000015102">
    <property type="component" value="Unassembled WGS sequence"/>
</dbReference>
<sequence>MRTIFISIIFQSVWTLPLSSNNERYIHDAVRTMREDLKFYEELENQTLLFNASPTMSGISNLLSIYLVKSRLNEIQKREIKRIHQQQLIKEELEIVAHHFDYINEHNFEKSDFESIRGKLLEDIKDNEEILDLVNDIHQSVSEQIDIKKERIEGKMDMFENIFLTHSQFRRITNMERPPNVLTVKRTRQIAPP</sequence>
<keyword evidence="3" id="KW-1185">Reference proteome</keyword>
<evidence type="ECO:0000313" key="3">
    <source>
        <dbReference type="Proteomes" id="UP000015102"/>
    </source>
</evidence>
<evidence type="ECO:0000313" key="2">
    <source>
        <dbReference type="EnsemblMetazoa" id="MESCA004771-PA"/>
    </source>
</evidence>
<organism evidence="2 3">
    <name type="scientific">Megaselia scalaris</name>
    <name type="common">Humpbacked fly</name>
    <name type="synonym">Phora scalaris</name>
    <dbReference type="NCBI Taxonomy" id="36166"/>
    <lineage>
        <taxon>Eukaryota</taxon>
        <taxon>Metazoa</taxon>
        <taxon>Ecdysozoa</taxon>
        <taxon>Arthropoda</taxon>
        <taxon>Hexapoda</taxon>
        <taxon>Insecta</taxon>
        <taxon>Pterygota</taxon>
        <taxon>Neoptera</taxon>
        <taxon>Endopterygota</taxon>
        <taxon>Diptera</taxon>
        <taxon>Brachycera</taxon>
        <taxon>Muscomorpha</taxon>
        <taxon>Platypezoidea</taxon>
        <taxon>Phoridae</taxon>
        <taxon>Megaseliini</taxon>
        <taxon>Megaselia</taxon>
    </lineage>
</organism>
<dbReference type="EMBL" id="CAQQ02060805">
    <property type="status" value="NOT_ANNOTATED_CDS"/>
    <property type="molecule type" value="Genomic_DNA"/>
</dbReference>
<reference evidence="3" key="1">
    <citation type="submission" date="2013-02" db="EMBL/GenBank/DDBJ databases">
        <authorList>
            <person name="Hughes D."/>
        </authorList>
    </citation>
    <scope>NUCLEOTIDE SEQUENCE</scope>
    <source>
        <strain>Durham</strain>
        <strain evidence="3">NC isolate 2 -- Noor lab</strain>
    </source>
</reference>
<feature type="chain" id="PRO_5012542567" evidence="1">
    <location>
        <begin position="16"/>
        <end position="193"/>
    </location>
</feature>
<reference evidence="2" key="2">
    <citation type="submission" date="2015-06" db="UniProtKB">
        <authorList>
            <consortium name="EnsemblMetazoa"/>
        </authorList>
    </citation>
    <scope>IDENTIFICATION</scope>
</reference>
<dbReference type="AlphaFoldDB" id="T1GMJ6"/>
<proteinExistence type="predicted"/>
<accession>T1GMJ6</accession>
<feature type="signal peptide" evidence="1">
    <location>
        <begin position="1"/>
        <end position="15"/>
    </location>
</feature>
<evidence type="ECO:0000256" key="1">
    <source>
        <dbReference type="SAM" id="SignalP"/>
    </source>
</evidence>
<keyword evidence="1" id="KW-0732">Signal</keyword>